<protein>
    <recommendedName>
        <fullName evidence="1">PiggyBac transposable element-derived protein domain-containing protein</fullName>
    </recommendedName>
</protein>
<dbReference type="EMBL" id="JAWDGP010000818">
    <property type="protein sequence ID" value="KAK3797036.1"/>
    <property type="molecule type" value="Genomic_DNA"/>
</dbReference>
<accession>A0AAE1B1C2</accession>
<keyword evidence="3" id="KW-1185">Reference proteome</keyword>
<dbReference type="Proteomes" id="UP001283361">
    <property type="component" value="Unassembled WGS sequence"/>
</dbReference>
<evidence type="ECO:0000313" key="2">
    <source>
        <dbReference type="EMBL" id="KAK3797036.1"/>
    </source>
</evidence>
<sequence>MVETDVGEMKTFIGLCLLMGVIKKPDYNSYWSTDQQIPYSDSCLFCCNAAGQISSPVEVLAHKRQQKPSPLLMNLEETVFFRSDSTRSPL</sequence>
<organism evidence="2 3">
    <name type="scientific">Elysia crispata</name>
    <name type="common">lettuce slug</name>
    <dbReference type="NCBI Taxonomy" id="231223"/>
    <lineage>
        <taxon>Eukaryota</taxon>
        <taxon>Metazoa</taxon>
        <taxon>Spiralia</taxon>
        <taxon>Lophotrochozoa</taxon>
        <taxon>Mollusca</taxon>
        <taxon>Gastropoda</taxon>
        <taxon>Heterobranchia</taxon>
        <taxon>Euthyneura</taxon>
        <taxon>Panpulmonata</taxon>
        <taxon>Sacoglossa</taxon>
        <taxon>Placobranchoidea</taxon>
        <taxon>Plakobranchidae</taxon>
        <taxon>Elysia</taxon>
    </lineage>
</organism>
<dbReference type="AlphaFoldDB" id="A0AAE1B1C2"/>
<proteinExistence type="predicted"/>
<gene>
    <name evidence="2" type="ORF">RRG08_001476</name>
</gene>
<name>A0AAE1B1C2_9GAST</name>
<feature type="domain" description="PiggyBac transposable element-derived protein" evidence="1">
    <location>
        <begin position="3"/>
        <end position="36"/>
    </location>
</feature>
<comment type="caution">
    <text evidence="2">The sequence shown here is derived from an EMBL/GenBank/DDBJ whole genome shotgun (WGS) entry which is preliminary data.</text>
</comment>
<evidence type="ECO:0000259" key="1">
    <source>
        <dbReference type="Pfam" id="PF13843"/>
    </source>
</evidence>
<evidence type="ECO:0000313" key="3">
    <source>
        <dbReference type="Proteomes" id="UP001283361"/>
    </source>
</evidence>
<reference evidence="2" key="1">
    <citation type="journal article" date="2023" name="G3 (Bethesda)">
        <title>A reference genome for the long-term kleptoplast-retaining sea slug Elysia crispata morphotype clarki.</title>
        <authorList>
            <person name="Eastman K.E."/>
            <person name="Pendleton A.L."/>
            <person name="Shaikh M.A."/>
            <person name="Suttiyut T."/>
            <person name="Ogas R."/>
            <person name="Tomko P."/>
            <person name="Gavelis G."/>
            <person name="Widhalm J.R."/>
            <person name="Wisecaver J.H."/>
        </authorList>
    </citation>
    <scope>NUCLEOTIDE SEQUENCE</scope>
    <source>
        <strain evidence="2">ECLA1</strain>
    </source>
</reference>
<dbReference type="InterPro" id="IPR029526">
    <property type="entry name" value="PGBD"/>
</dbReference>
<dbReference type="Pfam" id="PF13843">
    <property type="entry name" value="DDE_Tnp_1_7"/>
    <property type="match status" value="1"/>
</dbReference>